<evidence type="ECO:0000313" key="3">
    <source>
        <dbReference type="Proteomes" id="UP000480178"/>
    </source>
</evidence>
<dbReference type="InterPro" id="IPR038670">
    <property type="entry name" value="HslJ-like_sf"/>
</dbReference>
<sequence length="141" mass="15855">MMKSFYLIIVMVWVFFSCTREENLSTLSGTWKLTAYQQIETGAIDTEPSNLERSIEIQFSDNGSTGTISGHTVTNQISGKYALQAGNQINVESFGGTKVAEPAWGNRFWTAIYQAGIYQVNSTKLVITNKLHTEKMIFQRK</sequence>
<protein>
    <submittedName>
        <fullName evidence="2">META domain-containing protein</fullName>
    </submittedName>
</protein>
<dbReference type="KEGG" id="rhoz:GXP67_14480"/>
<proteinExistence type="predicted"/>
<dbReference type="PROSITE" id="PS51257">
    <property type="entry name" value="PROKAR_LIPOPROTEIN"/>
    <property type="match status" value="1"/>
</dbReference>
<dbReference type="Gene3D" id="2.40.128.270">
    <property type="match status" value="1"/>
</dbReference>
<dbReference type="InterPro" id="IPR005184">
    <property type="entry name" value="DUF306_Meta_HslJ"/>
</dbReference>
<dbReference type="AlphaFoldDB" id="A0A6C0GJ92"/>
<dbReference type="Pfam" id="PF03724">
    <property type="entry name" value="META"/>
    <property type="match status" value="1"/>
</dbReference>
<name>A0A6C0GJ92_9BACT</name>
<accession>A0A6C0GJ92</accession>
<evidence type="ECO:0000313" key="2">
    <source>
        <dbReference type="EMBL" id="QHT67753.1"/>
    </source>
</evidence>
<reference evidence="2 3" key="1">
    <citation type="submission" date="2020-01" db="EMBL/GenBank/DDBJ databases">
        <authorList>
            <person name="Kim M.K."/>
        </authorList>
    </citation>
    <scope>NUCLEOTIDE SEQUENCE [LARGE SCALE GENOMIC DNA]</scope>
    <source>
        <strain evidence="2 3">172606-1</strain>
    </source>
</reference>
<evidence type="ECO:0000259" key="1">
    <source>
        <dbReference type="Pfam" id="PF03724"/>
    </source>
</evidence>
<dbReference type="RefSeq" id="WP_162443775.1">
    <property type="nucleotide sequence ID" value="NZ_CP048222.1"/>
</dbReference>
<feature type="domain" description="DUF306" evidence="1">
    <location>
        <begin position="28"/>
        <end position="138"/>
    </location>
</feature>
<dbReference type="Proteomes" id="UP000480178">
    <property type="component" value="Chromosome"/>
</dbReference>
<dbReference type="EMBL" id="CP048222">
    <property type="protein sequence ID" value="QHT67753.1"/>
    <property type="molecule type" value="Genomic_DNA"/>
</dbReference>
<keyword evidence="3" id="KW-1185">Reference proteome</keyword>
<gene>
    <name evidence="2" type="ORF">GXP67_14480</name>
</gene>
<organism evidence="2 3">
    <name type="scientific">Rhodocytophaga rosea</name>
    <dbReference type="NCBI Taxonomy" id="2704465"/>
    <lineage>
        <taxon>Bacteria</taxon>
        <taxon>Pseudomonadati</taxon>
        <taxon>Bacteroidota</taxon>
        <taxon>Cytophagia</taxon>
        <taxon>Cytophagales</taxon>
        <taxon>Rhodocytophagaceae</taxon>
        <taxon>Rhodocytophaga</taxon>
    </lineage>
</organism>